<dbReference type="InterPro" id="IPR005793">
    <property type="entry name" value="Formyl_trans_C"/>
</dbReference>
<evidence type="ECO:0000256" key="5">
    <source>
        <dbReference type="HAMAP-Rule" id="MF_00182"/>
    </source>
</evidence>
<dbReference type="Pfam" id="PF02911">
    <property type="entry name" value="Formyl_trans_C"/>
    <property type="match status" value="1"/>
</dbReference>
<reference evidence="8 9" key="1">
    <citation type="journal article" date="2015" name="Nature">
        <title>rRNA introns, odd ribosomes, and small enigmatic genomes across a large radiation of phyla.</title>
        <authorList>
            <person name="Brown C.T."/>
            <person name="Hug L.A."/>
            <person name="Thomas B.C."/>
            <person name="Sharon I."/>
            <person name="Castelle C.J."/>
            <person name="Singh A."/>
            <person name="Wilkins M.J."/>
            <person name="Williams K.H."/>
            <person name="Banfield J.F."/>
        </authorList>
    </citation>
    <scope>NUCLEOTIDE SEQUENCE [LARGE SCALE GENOMIC DNA]</scope>
</reference>
<dbReference type="PANTHER" id="PTHR11138">
    <property type="entry name" value="METHIONYL-TRNA FORMYLTRANSFERASE"/>
    <property type="match status" value="1"/>
</dbReference>
<dbReference type="InterPro" id="IPR044135">
    <property type="entry name" value="Met-tRNA-FMT_C"/>
</dbReference>
<dbReference type="PROSITE" id="PS00373">
    <property type="entry name" value="GART"/>
    <property type="match status" value="1"/>
</dbReference>
<evidence type="ECO:0000256" key="3">
    <source>
        <dbReference type="ARBA" id="ARBA00022679"/>
    </source>
</evidence>
<dbReference type="InterPro" id="IPR005794">
    <property type="entry name" value="Fmt"/>
</dbReference>
<keyword evidence="3 5" id="KW-0808">Transferase</keyword>
<evidence type="ECO:0000313" key="9">
    <source>
        <dbReference type="Proteomes" id="UP000034581"/>
    </source>
</evidence>
<feature type="domain" description="Formyl transferase C-terminal" evidence="7">
    <location>
        <begin position="208"/>
        <end position="257"/>
    </location>
</feature>
<proteinExistence type="inferred from homology"/>
<dbReference type="GO" id="GO:0004479">
    <property type="term" value="F:methionyl-tRNA formyltransferase activity"/>
    <property type="evidence" value="ECO:0007669"/>
    <property type="project" value="UniProtKB-UniRule"/>
</dbReference>
<accession>A0A0G0C068</accession>
<comment type="function">
    <text evidence="5">Attaches a formyl group to the free amino group of methionyl-tRNA(fMet). The formyl group appears to play a dual role in the initiator identity of N-formylmethionyl-tRNA by promoting its recognition by IF2 and preventing the misappropriation of this tRNA by the elongation apparatus.</text>
</comment>
<evidence type="ECO:0000256" key="2">
    <source>
        <dbReference type="ARBA" id="ARBA00012261"/>
    </source>
</evidence>
<dbReference type="CDD" id="cd08646">
    <property type="entry name" value="FMT_core_Met-tRNA-FMT_N"/>
    <property type="match status" value="1"/>
</dbReference>
<feature type="binding site" evidence="5">
    <location>
        <begin position="113"/>
        <end position="116"/>
    </location>
    <ligand>
        <name>(6S)-5,6,7,8-tetrahydrofolate</name>
        <dbReference type="ChEBI" id="CHEBI:57453"/>
    </ligand>
</feature>
<evidence type="ECO:0000313" key="8">
    <source>
        <dbReference type="EMBL" id="KKP69476.1"/>
    </source>
</evidence>
<evidence type="ECO:0000256" key="1">
    <source>
        <dbReference type="ARBA" id="ARBA00010699"/>
    </source>
</evidence>
<dbReference type="EC" id="2.1.2.9" evidence="2 5"/>
<dbReference type="InterPro" id="IPR002376">
    <property type="entry name" value="Formyl_transf_N"/>
</dbReference>
<comment type="catalytic activity">
    <reaction evidence="5">
        <text>L-methionyl-tRNA(fMet) + (6R)-10-formyltetrahydrofolate = N-formyl-L-methionyl-tRNA(fMet) + (6S)-5,6,7,8-tetrahydrofolate + H(+)</text>
        <dbReference type="Rhea" id="RHEA:24380"/>
        <dbReference type="Rhea" id="RHEA-COMP:9952"/>
        <dbReference type="Rhea" id="RHEA-COMP:9953"/>
        <dbReference type="ChEBI" id="CHEBI:15378"/>
        <dbReference type="ChEBI" id="CHEBI:57453"/>
        <dbReference type="ChEBI" id="CHEBI:78530"/>
        <dbReference type="ChEBI" id="CHEBI:78844"/>
        <dbReference type="ChEBI" id="CHEBI:195366"/>
        <dbReference type="EC" id="2.1.2.9"/>
    </reaction>
</comment>
<evidence type="ECO:0000256" key="4">
    <source>
        <dbReference type="ARBA" id="ARBA00022917"/>
    </source>
</evidence>
<feature type="domain" description="Formyl transferase N-terminal" evidence="6">
    <location>
        <begin position="5"/>
        <end position="179"/>
    </location>
</feature>
<organism evidence="8 9">
    <name type="scientific">candidate division CPR3 bacterium GW2011_GWF2_35_18</name>
    <dbReference type="NCBI Taxonomy" id="1618350"/>
    <lineage>
        <taxon>Bacteria</taxon>
        <taxon>Bacteria division CPR3</taxon>
    </lineage>
</organism>
<dbReference type="InterPro" id="IPR011034">
    <property type="entry name" value="Formyl_transferase-like_C_sf"/>
</dbReference>
<dbReference type="Proteomes" id="UP000034581">
    <property type="component" value="Unassembled WGS sequence"/>
</dbReference>
<dbReference type="NCBIfam" id="TIGR00460">
    <property type="entry name" value="fmt"/>
    <property type="match status" value="1"/>
</dbReference>
<dbReference type="GO" id="GO:0005829">
    <property type="term" value="C:cytosol"/>
    <property type="evidence" value="ECO:0007669"/>
    <property type="project" value="TreeGrafter"/>
</dbReference>
<dbReference type="HAMAP" id="MF_00182">
    <property type="entry name" value="Formyl_trans"/>
    <property type="match status" value="1"/>
</dbReference>
<dbReference type="InterPro" id="IPR036477">
    <property type="entry name" value="Formyl_transf_N_sf"/>
</dbReference>
<name>A0A0G0C068_UNCC3</name>
<dbReference type="Gene3D" id="3.40.50.12230">
    <property type="match status" value="1"/>
</dbReference>
<protein>
    <recommendedName>
        <fullName evidence="2 5">Methionyl-tRNA formyltransferase</fullName>
        <ecNumber evidence="2 5">2.1.2.9</ecNumber>
    </recommendedName>
</protein>
<dbReference type="EMBL" id="LBQB01000006">
    <property type="protein sequence ID" value="KKP69476.1"/>
    <property type="molecule type" value="Genomic_DNA"/>
</dbReference>
<comment type="similarity">
    <text evidence="1 5">Belongs to the Fmt family.</text>
</comment>
<evidence type="ECO:0000259" key="6">
    <source>
        <dbReference type="Pfam" id="PF00551"/>
    </source>
</evidence>
<keyword evidence="4 5" id="KW-0648">Protein biosynthesis</keyword>
<comment type="caution">
    <text evidence="8">The sequence shown here is derived from an EMBL/GenBank/DDBJ whole genome shotgun (WGS) entry which is preliminary data.</text>
</comment>
<dbReference type="Pfam" id="PF00551">
    <property type="entry name" value="Formyl_trans_N"/>
    <property type="match status" value="1"/>
</dbReference>
<dbReference type="CDD" id="cd08704">
    <property type="entry name" value="Met_tRNA_FMT_C"/>
    <property type="match status" value="1"/>
</dbReference>
<evidence type="ECO:0000259" key="7">
    <source>
        <dbReference type="Pfam" id="PF02911"/>
    </source>
</evidence>
<dbReference type="InterPro" id="IPR041711">
    <property type="entry name" value="Met-tRNA-FMT_N"/>
</dbReference>
<dbReference type="STRING" id="1618350.UR67_C0006G0043"/>
<dbReference type="SUPFAM" id="SSF50486">
    <property type="entry name" value="FMT C-terminal domain-like"/>
    <property type="match status" value="1"/>
</dbReference>
<gene>
    <name evidence="5" type="primary">fmt</name>
    <name evidence="8" type="ORF">UR67_C0006G0043</name>
</gene>
<dbReference type="InterPro" id="IPR001555">
    <property type="entry name" value="GART_AS"/>
</dbReference>
<dbReference type="SUPFAM" id="SSF53328">
    <property type="entry name" value="Formyltransferase"/>
    <property type="match status" value="1"/>
</dbReference>
<dbReference type="AlphaFoldDB" id="A0A0G0C068"/>
<sequence length="287" mass="33022">MNKIKIIFAGSSIYSTYFLETLLKSNKVSIIAILTQSDKPKGRKKEKISTPVKKFALKEKLNVLTPNSLKNPKIIEKIKSLKSDLIFIASYAKIIPPEIIKLPKLGIVCFHPSLLPKYRGSTPIQSAILNNEAETGYTIFLVDEKVDHGQILFQQKVVVNDHDDNHSLTEKLFRLGSNHTPSFLSDYANRTIQPIPQNHSQATFTKILSRNDGYIDISKESPKNIYQKFKAYYPWPGIWTNWDGKRLKITTLRYEDNKIIVDKVQLEGKKEMNLEEFKNGYRNFDLF</sequence>
<dbReference type="PANTHER" id="PTHR11138:SF5">
    <property type="entry name" value="METHIONYL-TRNA FORMYLTRANSFERASE, MITOCHONDRIAL"/>
    <property type="match status" value="1"/>
</dbReference>